<dbReference type="AlphaFoldDB" id="A0A2N9VUY7"/>
<evidence type="ECO:0000256" key="4">
    <source>
        <dbReference type="ARBA" id="ARBA00022692"/>
    </source>
</evidence>
<comment type="subcellular location">
    <subcellularLocation>
        <location evidence="1 7">Cell membrane</location>
        <topology evidence="1 7">Multi-pass membrane protein</topology>
    </subcellularLocation>
</comment>
<keyword evidence="6 7" id="KW-0472">Membrane</keyword>
<evidence type="ECO:0000256" key="7">
    <source>
        <dbReference type="RuleBase" id="RU363032"/>
    </source>
</evidence>
<dbReference type="Pfam" id="PF00528">
    <property type="entry name" value="BPD_transp_1"/>
    <property type="match status" value="1"/>
</dbReference>
<keyword evidence="5 7" id="KW-1133">Transmembrane helix</keyword>
<dbReference type="InterPro" id="IPR000515">
    <property type="entry name" value="MetI-like"/>
</dbReference>
<dbReference type="KEGG" id="pht:BLM14_28000"/>
<evidence type="ECO:0000256" key="3">
    <source>
        <dbReference type="ARBA" id="ARBA00022475"/>
    </source>
</evidence>
<dbReference type="RefSeq" id="WP_100003448.1">
    <property type="nucleotide sequence ID" value="NZ_CP017944.1"/>
</dbReference>
<dbReference type="Gene3D" id="1.10.3720.10">
    <property type="entry name" value="MetI-like"/>
    <property type="match status" value="1"/>
</dbReference>
<dbReference type="PANTHER" id="PTHR43386:SF25">
    <property type="entry name" value="PEPTIDE ABC TRANSPORTER PERMEASE PROTEIN"/>
    <property type="match status" value="1"/>
</dbReference>
<dbReference type="InterPro" id="IPR035906">
    <property type="entry name" value="MetI-like_sf"/>
</dbReference>
<evidence type="ECO:0000313" key="10">
    <source>
        <dbReference type="Proteomes" id="UP000232163"/>
    </source>
</evidence>
<accession>A0A2N9VUY7</accession>
<dbReference type="Pfam" id="PF12911">
    <property type="entry name" value="OppC_N"/>
    <property type="match status" value="1"/>
</dbReference>
<evidence type="ECO:0000256" key="2">
    <source>
        <dbReference type="ARBA" id="ARBA00022448"/>
    </source>
</evidence>
<feature type="transmembrane region" description="Helical" evidence="7">
    <location>
        <begin position="223"/>
        <end position="241"/>
    </location>
</feature>
<feature type="transmembrane region" description="Helical" evidence="7">
    <location>
        <begin position="34"/>
        <end position="51"/>
    </location>
</feature>
<evidence type="ECO:0000256" key="1">
    <source>
        <dbReference type="ARBA" id="ARBA00004651"/>
    </source>
</evidence>
<evidence type="ECO:0000256" key="5">
    <source>
        <dbReference type="ARBA" id="ARBA00022989"/>
    </source>
</evidence>
<dbReference type="GO" id="GO:0055085">
    <property type="term" value="P:transmembrane transport"/>
    <property type="evidence" value="ECO:0007669"/>
    <property type="project" value="InterPro"/>
</dbReference>
<dbReference type="PANTHER" id="PTHR43386">
    <property type="entry name" value="OLIGOPEPTIDE TRANSPORT SYSTEM PERMEASE PROTEIN APPC"/>
    <property type="match status" value="1"/>
</dbReference>
<dbReference type="InterPro" id="IPR025966">
    <property type="entry name" value="OppC_N"/>
</dbReference>
<reference evidence="10" key="1">
    <citation type="journal article" date="2017" name="Int J Environ Stud">
        <title>Does the Miocene-Pliocene relict legume Oxytropis triphylla form nitrogen-fixing nodules with a combination of bacterial strains?</title>
        <authorList>
            <person name="Safronova V."/>
            <person name="Belimov A."/>
            <person name="Sazanova A."/>
            <person name="Kuznetsova I."/>
            <person name="Popova J."/>
            <person name="Andronov E."/>
            <person name="Verkhozina A."/>
            <person name="Tikhonovich I."/>
        </authorList>
    </citation>
    <scope>NUCLEOTIDE SEQUENCE [LARGE SCALE GENOMIC DNA]</scope>
    <source>
        <strain evidence="10">Tri-38</strain>
    </source>
</reference>
<dbReference type="PROSITE" id="PS50928">
    <property type="entry name" value="ABC_TM1"/>
    <property type="match status" value="1"/>
</dbReference>
<gene>
    <name evidence="9" type="ORF">B5P45_18950</name>
</gene>
<feature type="domain" description="ABC transmembrane type-1" evidence="8">
    <location>
        <begin position="94"/>
        <end position="284"/>
    </location>
</feature>
<evidence type="ECO:0000256" key="6">
    <source>
        <dbReference type="ARBA" id="ARBA00023136"/>
    </source>
</evidence>
<sequence>MTAIEIKQPELPSAPSTRSPVTEVLASLSRSGSFLSGLTIVLFWVVCALFGEHFTPYDPLADDIINALVPPSAEHWFGTDQLGRDVFSRVIVGSRDILTVAPLATLLATLAGTTLGLFTGYFRGLVDDIISRILEAFMAIPVVIVALLAIVALGTSKATVIIVIGLSFSPIIARTVRSAVLSERELDYVAAAQLRRESALHTMFVEILPNVIPPILVETTVRLGYAIFAVATLSFMGFGIQPPSPDWGLSISSNYGMIGGGFWWTVLFDALAIASLVIGVNLVADGVQGALND</sequence>
<dbReference type="Proteomes" id="UP000232163">
    <property type="component" value="Unassembled WGS sequence"/>
</dbReference>
<keyword evidence="10" id="KW-1185">Reference proteome</keyword>
<dbReference type="CDD" id="cd06261">
    <property type="entry name" value="TM_PBP2"/>
    <property type="match status" value="1"/>
</dbReference>
<organism evidence="9 10">
    <name type="scientific">Phyllobacterium zundukense</name>
    <dbReference type="NCBI Taxonomy" id="1867719"/>
    <lineage>
        <taxon>Bacteria</taxon>
        <taxon>Pseudomonadati</taxon>
        <taxon>Pseudomonadota</taxon>
        <taxon>Alphaproteobacteria</taxon>
        <taxon>Hyphomicrobiales</taxon>
        <taxon>Phyllobacteriaceae</taxon>
        <taxon>Phyllobacterium</taxon>
    </lineage>
</organism>
<comment type="similarity">
    <text evidence="7">Belongs to the binding-protein-dependent transport system permease family.</text>
</comment>
<evidence type="ECO:0000313" key="9">
    <source>
        <dbReference type="EMBL" id="PIO43305.1"/>
    </source>
</evidence>
<dbReference type="EMBL" id="MZMT01000043">
    <property type="protein sequence ID" value="PIO43305.1"/>
    <property type="molecule type" value="Genomic_DNA"/>
</dbReference>
<comment type="caution">
    <text evidence="9">The sequence shown here is derived from an EMBL/GenBank/DDBJ whole genome shotgun (WGS) entry which is preliminary data.</text>
</comment>
<dbReference type="InterPro" id="IPR050366">
    <property type="entry name" value="BP-dependent_transpt_permease"/>
</dbReference>
<feature type="transmembrane region" description="Helical" evidence="7">
    <location>
        <begin position="133"/>
        <end position="152"/>
    </location>
</feature>
<feature type="transmembrane region" description="Helical" evidence="7">
    <location>
        <begin position="261"/>
        <end position="284"/>
    </location>
</feature>
<dbReference type="GO" id="GO:0005886">
    <property type="term" value="C:plasma membrane"/>
    <property type="evidence" value="ECO:0007669"/>
    <property type="project" value="UniProtKB-SubCell"/>
</dbReference>
<feature type="transmembrane region" description="Helical" evidence="7">
    <location>
        <begin position="158"/>
        <end position="176"/>
    </location>
</feature>
<keyword evidence="2 7" id="KW-0813">Transport</keyword>
<name>A0A2N9VUY7_9HYPH</name>
<dbReference type="OrthoDB" id="9805884at2"/>
<evidence type="ECO:0000259" key="8">
    <source>
        <dbReference type="PROSITE" id="PS50928"/>
    </source>
</evidence>
<protein>
    <submittedName>
        <fullName evidence="9">Peptide ABC transporter permease</fullName>
    </submittedName>
</protein>
<keyword evidence="4 7" id="KW-0812">Transmembrane</keyword>
<feature type="transmembrane region" description="Helical" evidence="7">
    <location>
        <begin position="97"/>
        <end position="121"/>
    </location>
</feature>
<proteinExistence type="inferred from homology"/>
<keyword evidence="3" id="KW-1003">Cell membrane</keyword>
<dbReference type="SUPFAM" id="SSF161098">
    <property type="entry name" value="MetI-like"/>
    <property type="match status" value="1"/>
</dbReference>